<keyword evidence="4" id="KW-0472">Membrane</keyword>
<dbReference type="FunFam" id="3.30.70.270:FF:000001">
    <property type="entry name" value="Diguanylate cyclase domain protein"/>
    <property type="match status" value="1"/>
</dbReference>
<feature type="transmembrane region" description="Helical" evidence="4">
    <location>
        <begin position="200"/>
        <end position="223"/>
    </location>
</feature>
<dbReference type="InterPro" id="IPR043128">
    <property type="entry name" value="Rev_trsase/Diguanyl_cyclase"/>
</dbReference>
<feature type="transmembrane region" description="Helical" evidence="4">
    <location>
        <begin position="52"/>
        <end position="70"/>
    </location>
</feature>
<keyword evidence="4" id="KW-0812">Transmembrane</keyword>
<dbReference type="KEGG" id="xba:C7S18_22205"/>
<keyword evidence="7" id="KW-1185">Reference proteome</keyword>
<accession>A0A2P1PY20</accession>
<dbReference type="OrthoDB" id="9803824at2"/>
<name>A0A2P1PY20_9GAMM</name>
<dbReference type="PANTHER" id="PTHR45138:SF9">
    <property type="entry name" value="DIGUANYLATE CYCLASE DGCM-RELATED"/>
    <property type="match status" value="1"/>
</dbReference>
<dbReference type="PROSITE" id="PS50887">
    <property type="entry name" value="GGDEF"/>
    <property type="match status" value="1"/>
</dbReference>
<dbReference type="EMBL" id="CP027860">
    <property type="protein sequence ID" value="AVP99720.1"/>
    <property type="molecule type" value="Genomic_DNA"/>
</dbReference>
<feature type="transmembrane region" description="Helical" evidence="4">
    <location>
        <begin position="20"/>
        <end position="40"/>
    </location>
</feature>
<proteinExistence type="predicted"/>
<dbReference type="CDD" id="cd01949">
    <property type="entry name" value="GGDEF"/>
    <property type="match status" value="1"/>
</dbReference>
<dbReference type="PANTHER" id="PTHR45138">
    <property type="entry name" value="REGULATORY COMPONENTS OF SENSORY TRANSDUCTION SYSTEM"/>
    <property type="match status" value="1"/>
</dbReference>
<dbReference type="AlphaFoldDB" id="A0A2P1PY20"/>
<dbReference type="InterPro" id="IPR050469">
    <property type="entry name" value="Diguanylate_Cyclase"/>
</dbReference>
<protein>
    <recommendedName>
        <fullName evidence="2">diguanylate cyclase</fullName>
        <ecNumber evidence="2">2.7.7.65</ecNumber>
    </recommendedName>
</protein>
<feature type="transmembrane region" description="Helical" evidence="4">
    <location>
        <begin position="108"/>
        <end position="129"/>
    </location>
</feature>
<evidence type="ECO:0000256" key="2">
    <source>
        <dbReference type="ARBA" id="ARBA00012528"/>
    </source>
</evidence>
<comment type="catalytic activity">
    <reaction evidence="3">
        <text>2 GTP = 3',3'-c-di-GMP + 2 diphosphate</text>
        <dbReference type="Rhea" id="RHEA:24898"/>
        <dbReference type="ChEBI" id="CHEBI:33019"/>
        <dbReference type="ChEBI" id="CHEBI:37565"/>
        <dbReference type="ChEBI" id="CHEBI:58805"/>
        <dbReference type="EC" id="2.7.7.65"/>
    </reaction>
</comment>
<dbReference type="Gene3D" id="3.30.70.270">
    <property type="match status" value="1"/>
</dbReference>
<evidence type="ECO:0000256" key="1">
    <source>
        <dbReference type="ARBA" id="ARBA00001946"/>
    </source>
</evidence>
<comment type="cofactor">
    <cofactor evidence="1">
        <name>Mg(2+)</name>
        <dbReference type="ChEBI" id="CHEBI:18420"/>
    </cofactor>
</comment>
<sequence length="397" mass="42192">MTMRPLNLTLMNLSDLDPQSIYLTLAMLALLTGGVLGLMHRGLMADVQPAAVLWRIGTLLLAFAAVFFAFRGELPQTPSVLVGNTLAMLGTALYAHALRRFFGGNTAAWLYGLVALGVVVLALSLTVFPLYRARVIVASGIMATHMIAAAYWVYRDGQRELEISGRMMTGVLLFCGGIVGARAISAPFLPPPTHDNPGLINVLGGMVGAIFPVVCTTAFLMMATERSRIRLLRAAVTDELTGLPNRRALTAEAKRGLAQIQGGTQLGLILLDIDHFKSINDTHGHDIGDKALLHIAGLLRQGVQGIAMAGRFGGEEFLVVLPGANLDTTIAMAESLCAALRATPLNLPDLSLPITASFGVSMVRANDDAIDRALARADAALYRAKSSGRNRVAVQAD</sequence>
<feature type="domain" description="GGDEF" evidence="5">
    <location>
        <begin position="264"/>
        <end position="397"/>
    </location>
</feature>
<dbReference type="GO" id="GO:0052621">
    <property type="term" value="F:diguanylate cyclase activity"/>
    <property type="evidence" value="ECO:0007669"/>
    <property type="project" value="UniProtKB-EC"/>
</dbReference>
<organism evidence="6 7">
    <name type="scientific">Ahniella affigens</name>
    <dbReference type="NCBI Taxonomy" id="2021234"/>
    <lineage>
        <taxon>Bacteria</taxon>
        <taxon>Pseudomonadati</taxon>
        <taxon>Pseudomonadota</taxon>
        <taxon>Gammaproteobacteria</taxon>
        <taxon>Lysobacterales</taxon>
        <taxon>Rhodanobacteraceae</taxon>
        <taxon>Ahniella</taxon>
    </lineage>
</organism>
<dbReference type="Proteomes" id="UP000241074">
    <property type="component" value="Chromosome"/>
</dbReference>
<evidence type="ECO:0000256" key="4">
    <source>
        <dbReference type="SAM" id="Phobius"/>
    </source>
</evidence>
<keyword evidence="4" id="KW-1133">Transmembrane helix</keyword>
<dbReference type="EC" id="2.7.7.65" evidence="2"/>
<feature type="transmembrane region" description="Helical" evidence="4">
    <location>
        <begin position="135"/>
        <end position="154"/>
    </location>
</feature>
<feature type="transmembrane region" description="Helical" evidence="4">
    <location>
        <begin position="166"/>
        <end position="188"/>
    </location>
</feature>
<dbReference type="SUPFAM" id="SSF55073">
    <property type="entry name" value="Nucleotide cyclase"/>
    <property type="match status" value="1"/>
</dbReference>
<dbReference type="SMART" id="SM00267">
    <property type="entry name" value="GGDEF"/>
    <property type="match status" value="1"/>
</dbReference>
<dbReference type="InterPro" id="IPR000160">
    <property type="entry name" value="GGDEF_dom"/>
</dbReference>
<reference evidence="6 7" key="2">
    <citation type="submission" date="2018-03" db="EMBL/GenBank/DDBJ databases">
        <authorList>
            <person name="Keele B.F."/>
        </authorList>
    </citation>
    <scope>NUCLEOTIDE SEQUENCE [LARGE SCALE GENOMIC DNA]</scope>
    <source>
        <strain evidence="6 7">D13</strain>
    </source>
</reference>
<dbReference type="NCBIfam" id="TIGR00254">
    <property type="entry name" value="GGDEF"/>
    <property type="match status" value="1"/>
</dbReference>
<evidence type="ECO:0000259" key="5">
    <source>
        <dbReference type="PROSITE" id="PS50887"/>
    </source>
</evidence>
<evidence type="ECO:0000256" key="3">
    <source>
        <dbReference type="ARBA" id="ARBA00034247"/>
    </source>
</evidence>
<evidence type="ECO:0000313" key="6">
    <source>
        <dbReference type="EMBL" id="AVP99720.1"/>
    </source>
</evidence>
<dbReference type="Pfam" id="PF00990">
    <property type="entry name" value="GGDEF"/>
    <property type="match status" value="1"/>
</dbReference>
<dbReference type="RefSeq" id="WP_106893639.1">
    <property type="nucleotide sequence ID" value="NZ_CP027860.1"/>
</dbReference>
<reference evidence="6 7" key="1">
    <citation type="submission" date="2018-03" db="EMBL/GenBank/DDBJ databases">
        <title>Ahniella affigens gen. nov., sp. nov., a gammaproteobacterium isolated from sandy soil near a stream.</title>
        <authorList>
            <person name="Ko Y."/>
            <person name="Kim J.-H."/>
        </authorList>
    </citation>
    <scope>NUCLEOTIDE SEQUENCE [LARGE SCALE GENOMIC DNA]</scope>
    <source>
        <strain evidence="6 7">D13</strain>
    </source>
</reference>
<dbReference type="InterPro" id="IPR029787">
    <property type="entry name" value="Nucleotide_cyclase"/>
</dbReference>
<evidence type="ECO:0000313" key="7">
    <source>
        <dbReference type="Proteomes" id="UP000241074"/>
    </source>
</evidence>
<gene>
    <name evidence="6" type="ORF">C7S18_22205</name>
</gene>
<feature type="transmembrane region" description="Helical" evidence="4">
    <location>
        <begin position="76"/>
        <end position="96"/>
    </location>
</feature>